<keyword evidence="5" id="KW-1185">Reference proteome</keyword>
<evidence type="ECO:0000256" key="2">
    <source>
        <dbReference type="SAM" id="Coils"/>
    </source>
</evidence>
<dbReference type="EMBL" id="CAJPWZ010000703">
    <property type="protein sequence ID" value="CAG2198910.1"/>
    <property type="molecule type" value="Genomic_DNA"/>
</dbReference>
<gene>
    <name evidence="4" type="ORF">MEDL_13644</name>
</gene>
<evidence type="ECO:0000313" key="4">
    <source>
        <dbReference type="EMBL" id="CAG2198910.1"/>
    </source>
</evidence>
<dbReference type="InterPro" id="IPR000315">
    <property type="entry name" value="Znf_B-box"/>
</dbReference>
<dbReference type="GO" id="GO:0008270">
    <property type="term" value="F:zinc ion binding"/>
    <property type="evidence" value="ECO:0007669"/>
    <property type="project" value="UniProtKB-KW"/>
</dbReference>
<dbReference type="AlphaFoldDB" id="A0A8S3R179"/>
<organism evidence="4 5">
    <name type="scientific">Mytilus edulis</name>
    <name type="common">Blue mussel</name>
    <dbReference type="NCBI Taxonomy" id="6550"/>
    <lineage>
        <taxon>Eukaryota</taxon>
        <taxon>Metazoa</taxon>
        <taxon>Spiralia</taxon>
        <taxon>Lophotrochozoa</taxon>
        <taxon>Mollusca</taxon>
        <taxon>Bivalvia</taxon>
        <taxon>Autobranchia</taxon>
        <taxon>Pteriomorphia</taxon>
        <taxon>Mytilida</taxon>
        <taxon>Mytiloidea</taxon>
        <taxon>Mytilidae</taxon>
        <taxon>Mytilinae</taxon>
        <taxon>Mytilus</taxon>
    </lineage>
</organism>
<dbReference type="Gene3D" id="1.20.120.20">
    <property type="entry name" value="Apolipoprotein"/>
    <property type="match status" value="1"/>
</dbReference>
<protein>
    <recommendedName>
        <fullName evidence="3">B box-type domain-containing protein</fullName>
    </recommendedName>
</protein>
<reference evidence="4" key="1">
    <citation type="submission" date="2021-03" db="EMBL/GenBank/DDBJ databases">
        <authorList>
            <person name="Bekaert M."/>
        </authorList>
    </citation>
    <scope>NUCLEOTIDE SEQUENCE</scope>
</reference>
<keyword evidence="2" id="KW-0175">Coiled coil</keyword>
<name>A0A8S3R179_MYTED</name>
<feature type="coiled-coil region" evidence="2">
    <location>
        <begin position="73"/>
        <end position="172"/>
    </location>
</feature>
<evidence type="ECO:0000259" key="3">
    <source>
        <dbReference type="PROSITE" id="PS50119"/>
    </source>
</evidence>
<sequence>MTTSTNIVCGICDAQHITKCANHWCPECDEGLCYDCEKHHSISKASRKHEHRKCVGLLDLDEVVKTLKTSVLIDNLEKSLQEIATNINKIITDRTENLKNIKAERQGFHNQIKQVRDKINTHLDKIEQQIISDLLSEERKIKSEIESLIDKLSEKIINIQDLRNNIDATKKTCNGPSNISSY</sequence>
<accession>A0A8S3R179</accession>
<feature type="domain" description="B box-type" evidence="3">
    <location>
        <begin position="4"/>
        <end position="50"/>
    </location>
</feature>
<keyword evidence="1" id="KW-0863">Zinc-finger</keyword>
<evidence type="ECO:0000313" key="5">
    <source>
        <dbReference type="Proteomes" id="UP000683360"/>
    </source>
</evidence>
<dbReference type="PROSITE" id="PS50119">
    <property type="entry name" value="ZF_BBOX"/>
    <property type="match status" value="1"/>
</dbReference>
<proteinExistence type="predicted"/>
<dbReference type="CDD" id="cd19757">
    <property type="entry name" value="Bbox1"/>
    <property type="match status" value="1"/>
</dbReference>
<dbReference type="Proteomes" id="UP000683360">
    <property type="component" value="Unassembled WGS sequence"/>
</dbReference>
<evidence type="ECO:0000256" key="1">
    <source>
        <dbReference type="PROSITE-ProRule" id="PRU00024"/>
    </source>
</evidence>
<comment type="caution">
    <text evidence="4">The sequence shown here is derived from an EMBL/GenBank/DDBJ whole genome shotgun (WGS) entry which is preliminary data.</text>
</comment>
<keyword evidence="1" id="KW-0479">Metal-binding</keyword>
<keyword evidence="1" id="KW-0862">Zinc</keyword>